<keyword evidence="1" id="KW-0812">Transmembrane</keyword>
<feature type="non-terminal residue" evidence="2">
    <location>
        <position position="68"/>
    </location>
</feature>
<organism evidence="2 3">
    <name type="scientific">Elysia marginata</name>
    <dbReference type="NCBI Taxonomy" id="1093978"/>
    <lineage>
        <taxon>Eukaryota</taxon>
        <taxon>Metazoa</taxon>
        <taxon>Spiralia</taxon>
        <taxon>Lophotrochozoa</taxon>
        <taxon>Mollusca</taxon>
        <taxon>Gastropoda</taxon>
        <taxon>Heterobranchia</taxon>
        <taxon>Euthyneura</taxon>
        <taxon>Panpulmonata</taxon>
        <taxon>Sacoglossa</taxon>
        <taxon>Placobranchoidea</taxon>
        <taxon>Plakobranchidae</taxon>
        <taxon>Elysia</taxon>
    </lineage>
</organism>
<keyword evidence="1" id="KW-0472">Membrane</keyword>
<dbReference type="AlphaFoldDB" id="A0AAV4FQZ7"/>
<accession>A0AAV4FQZ7</accession>
<keyword evidence="1" id="KW-1133">Transmembrane helix</keyword>
<sequence length="68" mass="7320">MEHKLTTKHKGGGARFCPALSTTICFTLGVYLVAAGQFVCRFTSQIRRDGPDEFGISGVTLRSPSSIT</sequence>
<protein>
    <submittedName>
        <fullName evidence="2">Uncharacterized protein</fullName>
    </submittedName>
</protein>
<dbReference type="Proteomes" id="UP000762676">
    <property type="component" value="Unassembled WGS sequence"/>
</dbReference>
<gene>
    <name evidence="2" type="ORF">ElyMa_000464900</name>
</gene>
<evidence type="ECO:0000313" key="2">
    <source>
        <dbReference type="EMBL" id="GFR75792.1"/>
    </source>
</evidence>
<keyword evidence="3" id="KW-1185">Reference proteome</keyword>
<proteinExistence type="predicted"/>
<evidence type="ECO:0000313" key="3">
    <source>
        <dbReference type="Proteomes" id="UP000762676"/>
    </source>
</evidence>
<name>A0AAV4FQZ7_9GAST</name>
<feature type="transmembrane region" description="Helical" evidence="1">
    <location>
        <begin position="20"/>
        <end position="40"/>
    </location>
</feature>
<dbReference type="EMBL" id="BMAT01000909">
    <property type="protein sequence ID" value="GFR75792.1"/>
    <property type="molecule type" value="Genomic_DNA"/>
</dbReference>
<comment type="caution">
    <text evidence="2">The sequence shown here is derived from an EMBL/GenBank/DDBJ whole genome shotgun (WGS) entry which is preliminary data.</text>
</comment>
<reference evidence="2 3" key="1">
    <citation type="journal article" date="2021" name="Elife">
        <title>Chloroplast acquisition without the gene transfer in kleptoplastic sea slugs, Plakobranchus ocellatus.</title>
        <authorList>
            <person name="Maeda T."/>
            <person name="Takahashi S."/>
            <person name="Yoshida T."/>
            <person name="Shimamura S."/>
            <person name="Takaki Y."/>
            <person name="Nagai Y."/>
            <person name="Toyoda A."/>
            <person name="Suzuki Y."/>
            <person name="Arimoto A."/>
            <person name="Ishii H."/>
            <person name="Satoh N."/>
            <person name="Nishiyama T."/>
            <person name="Hasebe M."/>
            <person name="Maruyama T."/>
            <person name="Minagawa J."/>
            <person name="Obokata J."/>
            <person name="Shigenobu S."/>
        </authorList>
    </citation>
    <scope>NUCLEOTIDE SEQUENCE [LARGE SCALE GENOMIC DNA]</scope>
</reference>
<evidence type="ECO:0000256" key="1">
    <source>
        <dbReference type="SAM" id="Phobius"/>
    </source>
</evidence>